<evidence type="ECO:0000313" key="2">
    <source>
        <dbReference type="EMBL" id="CAG8819400.1"/>
    </source>
</evidence>
<proteinExistence type="predicted"/>
<dbReference type="Proteomes" id="UP000789396">
    <property type="component" value="Unassembled WGS sequence"/>
</dbReference>
<name>A0A9N9PGT1_9GLOM</name>
<evidence type="ECO:0000313" key="3">
    <source>
        <dbReference type="Proteomes" id="UP000789396"/>
    </source>
</evidence>
<feature type="non-terminal residue" evidence="2">
    <location>
        <position position="1"/>
    </location>
</feature>
<feature type="region of interest" description="Disordered" evidence="1">
    <location>
        <begin position="1"/>
        <end position="47"/>
    </location>
</feature>
<sequence length="62" mass="6754">SSSTLSTEDDKSIDGNALTNYPPTQYAQPPTTEEIKKEREDPVGAAKLKSLNVTGRIDYALQ</sequence>
<dbReference type="AlphaFoldDB" id="A0A9N9PGT1"/>
<accession>A0A9N9PGT1</accession>
<dbReference type="EMBL" id="CAJVPZ010097390">
    <property type="protein sequence ID" value="CAG8819400.1"/>
    <property type="molecule type" value="Genomic_DNA"/>
</dbReference>
<organism evidence="2 3">
    <name type="scientific">Racocetra fulgida</name>
    <dbReference type="NCBI Taxonomy" id="60492"/>
    <lineage>
        <taxon>Eukaryota</taxon>
        <taxon>Fungi</taxon>
        <taxon>Fungi incertae sedis</taxon>
        <taxon>Mucoromycota</taxon>
        <taxon>Glomeromycotina</taxon>
        <taxon>Glomeromycetes</taxon>
        <taxon>Diversisporales</taxon>
        <taxon>Gigasporaceae</taxon>
        <taxon>Racocetra</taxon>
    </lineage>
</organism>
<evidence type="ECO:0000256" key="1">
    <source>
        <dbReference type="SAM" id="MobiDB-lite"/>
    </source>
</evidence>
<feature type="compositionally biased region" description="Basic and acidic residues" evidence="1">
    <location>
        <begin position="33"/>
        <end position="42"/>
    </location>
</feature>
<reference evidence="2" key="1">
    <citation type="submission" date="2021-06" db="EMBL/GenBank/DDBJ databases">
        <authorList>
            <person name="Kallberg Y."/>
            <person name="Tangrot J."/>
            <person name="Rosling A."/>
        </authorList>
    </citation>
    <scope>NUCLEOTIDE SEQUENCE</scope>
    <source>
        <strain evidence="2">IN212</strain>
    </source>
</reference>
<gene>
    <name evidence="2" type="ORF">RFULGI_LOCUS19507</name>
</gene>
<feature type="compositionally biased region" description="Low complexity" evidence="1">
    <location>
        <begin position="19"/>
        <end position="32"/>
    </location>
</feature>
<protein>
    <submittedName>
        <fullName evidence="2">8868_t:CDS:1</fullName>
    </submittedName>
</protein>
<feature type="non-terminal residue" evidence="2">
    <location>
        <position position="62"/>
    </location>
</feature>
<keyword evidence="3" id="KW-1185">Reference proteome</keyword>
<comment type="caution">
    <text evidence="2">The sequence shown here is derived from an EMBL/GenBank/DDBJ whole genome shotgun (WGS) entry which is preliminary data.</text>
</comment>
<dbReference type="OrthoDB" id="431378at2759"/>